<organism evidence="1 2">
    <name type="scientific">Microctonus hyperodae</name>
    <name type="common">Parasitoid wasp</name>
    <dbReference type="NCBI Taxonomy" id="165561"/>
    <lineage>
        <taxon>Eukaryota</taxon>
        <taxon>Metazoa</taxon>
        <taxon>Ecdysozoa</taxon>
        <taxon>Arthropoda</taxon>
        <taxon>Hexapoda</taxon>
        <taxon>Insecta</taxon>
        <taxon>Pterygota</taxon>
        <taxon>Neoptera</taxon>
        <taxon>Endopterygota</taxon>
        <taxon>Hymenoptera</taxon>
        <taxon>Apocrita</taxon>
        <taxon>Ichneumonoidea</taxon>
        <taxon>Braconidae</taxon>
        <taxon>Euphorinae</taxon>
        <taxon>Microctonus</taxon>
    </lineage>
</organism>
<evidence type="ECO:0000313" key="1">
    <source>
        <dbReference type="EMBL" id="KAK0178612.1"/>
    </source>
</evidence>
<dbReference type="PANTHER" id="PTHR47890">
    <property type="entry name" value="LD24308P"/>
    <property type="match status" value="1"/>
</dbReference>
<gene>
    <name evidence="1" type="ORF">PV327_007490</name>
</gene>
<dbReference type="PANTHER" id="PTHR47890:SF1">
    <property type="entry name" value="LD24308P"/>
    <property type="match status" value="1"/>
</dbReference>
<comment type="caution">
    <text evidence="1">The sequence shown here is derived from an EMBL/GenBank/DDBJ whole genome shotgun (WGS) entry which is preliminary data.</text>
</comment>
<dbReference type="Pfam" id="PF16061">
    <property type="entry name" value="DUF4803"/>
    <property type="match status" value="1"/>
</dbReference>
<name>A0AA39FZA2_MICHY</name>
<protein>
    <submittedName>
        <fullName evidence="1">Uncharacterized protein</fullName>
    </submittedName>
</protein>
<reference evidence="1" key="2">
    <citation type="submission" date="2023-03" db="EMBL/GenBank/DDBJ databases">
        <authorList>
            <person name="Inwood S.N."/>
            <person name="Skelly J.G."/>
            <person name="Guhlin J."/>
            <person name="Harrop T.W.R."/>
            <person name="Goldson S.G."/>
            <person name="Dearden P.K."/>
        </authorList>
    </citation>
    <scope>NUCLEOTIDE SEQUENCE</scope>
    <source>
        <strain evidence="1">Lincoln</strain>
        <tissue evidence="1">Whole body</tissue>
    </source>
</reference>
<dbReference type="AlphaFoldDB" id="A0AA39FZA2"/>
<keyword evidence="2" id="KW-1185">Reference proteome</keyword>
<accession>A0AA39FZA2</accession>
<dbReference type="InterPro" id="IPR032062">
    <property type="entry name" value="DUF4803"/>
</dbReference>
<reference evidence="1" key="1">
    <citation type="journal article" date="2023" name="bioRxiv">
        <title>Scaffold-level genome assemblies of two parasitoid biocontrol wasps reveal the parthenogenesis mechanism and an associated novel virus.</title>
        <authorList>
            <person name="Inwood S."/>
            <person name="Skelly J."/>
            <person name="Guhlin J."/>
            <person name="Harrop T."/>
            <person name="Goldson S."/>
            <person name="Dearden P."/>
        </authorList>
    </citation>
    <scope>NUCLEOTIDE SEQUENCE</scope>
    <source>
        <strain evidence="1">Lincoln</strain>
        <tissue evidence="1">Whole body</tissue>
    </source>
</reference>
<dbReference type="EMBL" id="JAQQBR010000004">
    <property type="protein sequence ID" value="KAK0178612.1"/>
    <property type="molecule type" value="Genomic_DNA"/>
</dbReference>
<dbReference type="Proteomes" id="UP001168972">
    <property type="component" value="Unassembled WGS sequence"/>
</dbReference>
<evidence type="ECO:0000313" key="2">
    <source>
        <dbReference type="Proteomes" id="UP001168972"/>
    </source>
</evidence>
<sequence length="459" mass="52735">MLELTSFLTETFIYFLYSYCQFGLKKLKEHDNLMFNKYNNSTEQLQINLDSYKNTFLKFANSFSVNDLYGCKYGPISYAEIIHSESNISINHYNVLSHESNCSYAKCEFPVFQNDESFRFQIGEYHSSKPCYGKLMQCSSVDTVELYYASRLSSKYYEGLKFNEEIYGNINSSPNETHTISLSQWSIKKCDICICTCPVYPLNRNMYKLYGKISFMEETSDILNNAVVTNVKFVGLNNTVFMLIEQRPLSVLKLNSNNDENAWKPLSVPWSAMEMSQAYKNNTYGHIIHGNGLSYGEIHINTTILHLDDIILPFGHVVTGVKFSFKTNESNIIQIQVRATPYNFITNKLIIMNNNGEPTSFWITAESMDSSKMPEYQRKRMTRSGDIKYDLVPNQSILFYTSRIRNSGSQIVGPGFDTRLTTSKWPFPLRGVGITIKTYNGKDPSVELKTFPYTIPPIN</sequence>
<proteinExistence type="predicted"/>